<evidence type="ECO:0000256" key="1">
    <source>
        <dbReference type="ARBA" id="ARBA00004429"/>
    </source>
</evidence>
<comment type="function">
    <text evidence="9">Part of the tripartite ATP-independent periplasmic (TRAP) transport system.</text>
</comment>
<keyword evidence="2 9" id="KW-0813">Transport</keyword>
<dbReference type="GO" id="GO:0015740">
    <property type="term" value="P:C4-dicarboxylate transport"/>
    <property type="evidence" value="ECO:0007669"/>
    <property type="project" value="TreeGrafter"/>
</dbReference>
<dbReference type="InterPro" id="IPR007387">
    <property type="entry name" value="TRAP_DctQ"/>
</dbReference>
<feature type="transmembrane region" description="Helical" evidence="9">
    <location>
        <begin position="84"/>
        <end position="106"/>
    </location>
</feature>
<evidence type="ECO:0000256" key="8">
    <source>
        <dbReference type="ARBA" id="ARBA00038436"/>
    </source>
</evidence>
<dbReference type="PANTHER" id="PTHR35011">
    <property type="entry name" value="2,3-DIKETO-L-GULONATE TRAP TRANSPORTER SMALL PERMEASE PROTEIN YIAM"/>
    <property type="match status" value="1"/>
</dbReference>
<comment type="caution">
    <text evidence="11">The sequence shown here is derived from an EMBL/GenBank/DDBJ whole genome shotgun (WGS) entry which is preliminary data.</text>
</comment>
<dbReference type="Pfam" id="PF04290">
    <property type="entry name" value="DctQ"/>
    <property type="match status" value="1"/>
</dbReference>
<keyword evidence="4 9" id="KW-0997">Cell inner membrane</keyword>
<dbReference type="PANTHER" id="PTHR35011:SF2">
    <property type="entry name" value="2,3-DIKETO-L-GULONATE TRAP TRANSPORTER SMALL PERMEASE PROTEIN YIAM"/>
    <property type="match status" value="1"/>
</dbReference>
<dbReference type="RefSeq" id="WP_244354647.1">
    <property type="nucleotide sequence ID" value="NZ_JAJNNZ010000001.1"/>
</dbReference>
<evidence type="ECO:0000256" key="9">
    <source>
        <dbReference type="RuleBase" id="RU369079"/>
    </source>
</evidence>
<protein>
    <recommendedName>
        <fullName evidence="9">TRAP transporter small permease protein</fullName>
    </recommendedName>
</protein>
<accession>A0A9X1W8P6</accession>
<dbReference type="AlphaFoldDB" id="A0A9X1W8P6"/>
<evidence type="ECO:0000256" key="6">
    <source>
        <dbReference type="ARBA" id="ARBA00022989"/>
    </source>
</evidence>
<proteinExistence type="inferred from homology"/>
<keyword evidence="3" id="KW-1003">Cell membrane</keyword>
<dbReference type="GO" id="GO:0005886">
    <property type="term" value="C:plasma membrane"/>
    <property type="evidence" value="ECO:0007669"/>
    <property type="project" value="UniProtKB-SubCell"/>
</dbReference>
<evidence type="ECO:0000256" key="3">
    <source>
        <dbReference type="ARBA" id="ARBA00022475"/>
    </source>
</evidence>
<reference evidence="11" key="1">
    <citation type="submission" date="2021-11" db="EMBL/GenBank/DDBJ databases">
        <title>Vibrio ZSDE26 sp. nov. and Vibrio ZSDZ34 sp. nov., isolated from coastal seawater in Qingdao.</title>
        <authorList>
            <person name="Zhang P."/>
        </authorList>
    </citation>
    <scope>NUCLEOTIDE SEQUENCE</scope>
    <source>
        <strain evidence="11">ZSDZ34</strain>
    </source>
</reference>
<feature type="domain" description="Tripartite ATP-independent periplasmic transporters DctQ component" evidence="10">
    <location>
        <begin position="24"/>
        <end position="149"/>
    </location>
</feature>
<evidence type="ECO:0000256" key="7">
    <source>
        <dbReference type="ARBA" id="ARBA00023136"/>
    </source>
</evidence>
<gene>
    <name evidence="11" type="ORF">LNL84_01635</name>
</gene>
<comment type="subcellular location">
    <subcellularLocation>
        <location evidence="1 9">Cell inner membrane</location>
        <topology evidence="1 9">Multi-pass membrane protein</topology>
    </subcellularLocation>
</comment>
<keyword evidence="6 9" id="KW-1133">Transmembrane helix</keyword>
<dbReference type="GO" id="GO:0022857">
    <property type="term" value="F:transmembrane transporter activity"/>
    <property type="evidence" value="ECO:0007669"/>
    <property type="project" value="UniProtKB-UniRule"/>
</dbReference>
<feature type="transmembrane region" description="Helical" evidence="9">
    <location>
        <begin position="7"/>
        <end position="26"/>
    </location>
</feature>
<feature type="transmembrane region" description="Helical" evidence="9">
    <location>
        <begin position="126"/>
        <end position="144"/>
    </location>
</feature>
<evidence type="ECO:0000313" key="12">
    <source>
        <dbReference type="Proteomes" id="UP001139488"/>
    </source>
</evidence>
<dbReference type="EMBL" id="JAJNNZ010000001">
    <property type="protein sequence ID" value="MCJ2375531.1"/>
    <property type="molecule type" value="Genomic_DNA"/>
</dbReference>
<sequence>MNNITTFISRLQITIGIGCLIVFLVSTLIQVGSRHFGISVIWSEELAVNSFIWAMFLGAAVMVKEKEHFSFSGLTAKLEGKKRSLLIILQNIIMLVFCVLCSIYSIEITETFWNSRWISLPELKQGYVWLVLPITFMTSAIYLVENIVKESVVLIGRGTLLWN</sequence>
<evidence type="ECO:0000256" key="5">
    <source>
        <dbReference type="ARBA" id="ARBA00022692"/>
    </source>
</evidence>
<comment type="subunit">
    <text evidence="9">The complex comprises the extracytoplasmic solute receptor protein and the two transmembrane proteins.</text>
</comment>
<name>A0A9X1W8P6_9VIBR</name>
<keyword evidence="7 9" id="KW-0472">Membrane</keyword>
<evidence type="ECO:0000313" key="11">
    <source>
        <dbReference type="EMBL" id="MCJ2375531.1"/>
    </source>
</evidence>
<keyword evidence="5 9" id="KW-0812">Transmembrane</keyword>
<dbReference type="Proteomes" id="UP001139488">
    <property type="component" value="Unassembled WGS sequence"/>
</dbReference>
<feature type="transmembrane region" description="Helical" evidence="9">
    <location>
        <begin position="46"/>
        <end position="63"/>
    </location>
</feature>
<comment type="similarity">
    <text evidence="8 9">Belongs to the TRAP transporter small permease family.</text>
</comment>
<keyword evidence="12" id="KW-1185">Reference proteome</keyword>
<evidence type="ECO:0000256" key="2">
    <source>
        <dbReference type="ARBA" id="ARBA00022448"/>
    </source>
</evidence>
<evidence type="ECO:0000259" key="10">
    <source>
        <dbReference type="Pfam" id="PF04290"/>
    </source>
</evidence>
<dbReference type="InterPro" id="IPR055348">
    <property type="entry name" value="DctQ"/>
</dbReference>
<evidence type="ECO:0000256" key="4">
    <source>
        <dbReference type="ARBA" id="ARBA00022519"/>
    </source>
</evidence>
<organism evidence="11 12">
    <name type="scientific">Vibrio gelatinilyticus</name>
    <dbReference type="NCBI Taxonomy" id="2893468"/>
    <lineage>
        <taxon>Bacteria</taxon>
        <taxon>Pseudomonadati</taxon>
        <taxon>Pseudomonadota</taxon>
        <taxon>Gammaproteobacteria</taxon>
        <taxon>Vibrionales</taxon>
        <taxon>Vibrionaceae</taxon>
        <taxon>Vibrio</taxon>
    </lineage>
</organism>